<keyword evidence="2" id="KW-1185">Reference proteome</keyword>
<dbReference type="GO" id="GO:0016301">
    <property type="term" value="F:kinase activity"/>
    <property type="evidence" value="ECO:0007669"/>
    <property type="project" value="UniProtKB-KW"/>
</dbReference>
<protein>
    <submittedName>
        <fullName evidence="1">S-locus lectin protein kinase family protein</fullName>
    </submittedName>
</protein>
<keyword evidence="1" id="KW-0418">Kinase</keyword>
<keyword evidence="1" id="KW-0808">Transferase</keyword>
<keyword evidence="1" id="KW-0430">Lectin</keyword>
<evidence type="ECO:0000313" key="1">
    <source>
        <dbReference type="EMBL" id="GER35012.1"/>
    </source>
</evidence>
<comment type="caution">
    <text evidence="1">The sequence shown here is derived from an EMBL/GenBank/DDBJ whole genome shotgun (WGS) entry which is preliminary data.</text>
</comment>
<accession>A0A5A7PRA8</accession>
<dbReference type="Proteomes" id="UP000325081">
    <property type="component" value="Unassembled WGS sequence"/>
</dbReference>
<dbReference type="GO" id="GO:0030246">
    <property type="term" value="F:carbohydrate binding"/>
    <property type="evidence" value="ECO:0007669"/>
    <property type="project" value="UniProtKB-KW"/>
</dbReference>
<organism evidence="1 2">
    <name type="scientific">Striga asiatica</name>
    <name type="common">Asiatic witchweed</name>
    <name type="synonym">Buchnera asiatica</name>
    <dbReference type="NCBI Taxonomy" id="4170"/>
    <lineage>
        <taxon>Eukaryota</taxon>
        <taxon>Viridiplantae</taxon>
        <taxon>Streptophyta</taxon>
        <taxon>Embryophyta</taxon>
        <taxon>Tracheophyta</taxon>
        <taxon>Spermatophyta</taxon>
        <taxon>Magnoliopsida</taxon>
        <taxon>eudicotyledons</taxon>
        <taxon>Gunneridae</taxon>
        <taxon>Pentapetalae</taxon>
        <taxon>asterids</taxon>
        <taxon>lamiids</taxon>
        <taxon>Lamiales</taxon>
        <taxon>Orobanchaceae</taxon>
        <taxon>Buchnereae</taxon>
        <taxon>Striga</taxon>
    </lineage>
</organism>
<evidence type="ECO:0000313" key="2">
    <source>
        <dbReference type="Proteomes" id="UP000325081"/>
    </source>
</evidence>
<gene>
    <name evidence="1" type="ORF">STAS_11274</name>
</gene>
<dbReference type="AlphaFoldDB" id="A0A5A7PRA8"/>
<sequence>MSTQQYNPPLLFVHSKPISLKPATNKSHDSRILFLFSFKNSRVNLLSESIGPRILWVRVESDENRVNFLDAAKTFSLYEYITPTLKPGMQISLERPYTMWTLSLSASSESTISAMLTNFEEIVKRVPTKQVSDGVGWVGEENPTDLLTPFSGLVESLLEGRTRKAFPWSARQNVSISSAGVAPQVNITREGSKDTVLPITSVMKSAIACNSRVSYTENSEDSLDTCTSWTQSL</sequence>
<dbReference type="EMBL" id="BKCP01004960">
    <property type="protein sequence ID" value="GER35012.1"/>
    <property type="molecule type" value="Genomic_DNA"/>
</dbReference>
<proteinExistence type="predicted"/>
<name>A0A5A7PRA8_STRAF</name>
<reference evidence="2" key="1">
    <citation type="journal article" date="2019" name="Curr. Biol.">
        <title>Genome Sequence of Striga asiatica Provides Insight into the Evolution of Plant Parasitism.</title>
        <authorList>
            <person name="Yoshida S."/>
            <person name="Kim S."/>
            <person name="Wafula E.K."/>
            <person name="Tanskanen J."/>
            <person name="Kim Y.M."/>
            <person name="Honaas L."/>
            <person name="Yang Z."/>
            <person name="Spallek T."/>
            <person name="Conn C.E."/>
            <person name="Ichihashi Y."/>
            <person name="Cheong K."/>
            <person name="Cui S."/>
            <person name="Der J.P."/>
            <person name="Gundlach H."/>
            <person name="Jiao Y."/>
            <person name="Hori C."/>
            <person name="Ishida J.K."/>
            <person name="Kasahara H."/>
            <person name="Kiba T."/>
            <person name="Kim M.S."/>
            <person name="Koo N."/>
            <person name="Laohavisit A."/>
            <person name="Lee Y.H."/>
            <person name="Lumba S."/>
            <person name="McCourt P."/>
            <person name="Mortimer J.C."/>
            <person name="Mutuku J.M."/>
            <person name="Nomura T."/>
            <person name="Sasaki-Sekimoto Y."/>
            <person name="Seto Y."/>
            <person name="Wang Y."/>
            <person name="Wakatake T."/>
            <person name="Sakakibara H."/>
            <person name="Demura T."/>
            <person name="Yamaguchi S."/>
            <person name="Yoneyama K."/>
            <person name="Manabe R.I."/>
            <person name="Nelson D.C."/>
            <person name="Schulman A.H."/>
            <person name="Timko M.P."/>
            <person name="dePamphilis C.W."/>
            <person name="Choi D."/>
            <person name="Shirasu K."/>
        </authorList>
    </citation>
    <scope>NUCLEOTIDE SEQUENCE [LARGE SCALE GENOMIC DNA]</scope>
    <source>
        <strain evidence="2">cv. UVA1</strain>
    </source>
</reference>